<protein>
    <recommendedName>
        <fullName evidence="3">Selenocysteine lyase/cysteine desulfurase</fullName>
    </recommendedName>
</protein>
<dbReference type="Gene3D" id="3.40.640.10">
    <property type="entry name" value="Type I PLP-dependent aspartate aminotransferase-like (Major domain)"/>
    <property type="match status" value="1"/>
</dbReference>
<name>A0A2S6HI35_9GAMM</name>
<dbReference type="EMBL" id="PTIZ01000002">
    <property type="protein sequence ID" value="PPK77134.1"/>
    <property type="molecule type" value="Genomic_DNA"/>
</dbReference>
<organism evidence="1 2">
    <name type="scientific">Methylobacter tundripaludum</name>
    <dbReference type="NCBI Taxonomy" id="173365"/>
    <lineage>
        <taxon>Bacteria</taxon>
        <taxon>Pseudomonadati</taxon>
        <taxon>Pseudomonadota</taxon>
        <taxon>Gammaproteobacteria</taxon>
        <taxon>Methylococcales</taxon>
        <taxon>Methylococcaceae</taxon>
        <taxon>Methylobacter</taxon>
    </lineage>
</organism>
<gene>
    <name evidence="1" type="ORF">B0F87_102241</name>
</gene>
<dbReference type="Proteomes" id="UP000240010">
    <property type="component" value="Unassembled WGS sequence"/>
</dbReference>
<evidence type="ECO:0008006" key="3">
    <source>
        <dbReference type="Google" id="ProtNLM"/>
    </source>
</evidence>
<proteinExistence type="predicted"/>
<comment type="caution">
    <text evidence="1">The sequence shown here is derived from an EMBL/GenBank/DDBJ whole genome shotgun (WGS) entry which is preliminary data.</text>
</comment>
<dbReference type="RefSeq" id="WP_104427865.1">
    <property type="nucleotide sequence ID" value="NZ_PTIZ01000002.1"/>
</dbReference>
<dbReference type="InterPro" id="IPR015424">
    <property type="entry name" value="PyrdxlP-dep_Trfase"/>
</dbReference>
<accession>A0A2S6HI35</accession>
<dbReference type="InterPro" id="IPR015421">
    <property type="entry name" value="PyrdxlP-dep_Trfase_major"/>
</dbReference>
<sequence length="512" mass="55284">MEKHPPIPDSLPSTEQLLLAGGDARLALDPLSGLNKYGCQPFPDAQMLAFGSSTASVISTEGFAVANRLRQKLLEAISAESHSAVYALEIQRIRLEWLQLCGLSDITGLELIFAASGTDAHAIAAQYTGSGVSIPALIIMVEANETGSGVASALANKQDRDENSFTVNNAIEVVQVPIRLEDGTSRPLAKIDAEVEALASKAVASDRRVLLILVDQSKTGLIAPSPACVMALHHRFPDNIEVLVDACQFRIAMPTLRAYLEQGFMVALTGSKFLTAPSFSAALLLPSTVAERLQKRALPRGLLTSSSRANWPINWTGAESLDHAANFGLLLRCEVALEELRRFRMAPQTATIDFLLNFAGAIHQRLLSDPHFEPLPVPLLDRRPLVEANSWDHLQTIFPFLLYHPQPVGRIPLSREETRHVYQRLPDASMQSSAIAPCIALPPASMQSSIRCQLGQPVACGTRNGMAVSALRLCISSRLIVEATVSDDKGMAIIKNALMALDKTALLIQSSG</sequence>
<dbReference type="SUPFAM" id="SSF53383">
    <property type="entry name" value="PLP-dependent transferases"/>
    <property type="match status" value="1"/>
</dbReference>
<evidence type="ECO:0000313" key="1">
    <source>
        <dbReference type="EMBL" id="PPK77134.1"/>
    </source>
</evidence>
<reference evidence="1 2" key="1">
    <citation type="submission" date="2018-02" db="EMBL/GenBank/DDBJ databases">
        <title>Subsurface microbial communities from deep shales in Ohio and West Virginia, USA.</title>
        <authorList>
            <person name="Wrighton K."/>
        </authorList>
    </citation>
    <scope>NUCLEOTIDE SEQUENCE [LARGE SCALE GENOMIC DNA]</scope>
    <source>
        <strain evidence="1 2">OWC-DMM</strain>
    </source>
</reference>
<evidence type="ECO:0000313" key="2">
    <source>
        <dbReference type="Proteomes" id="UP000240010"/>
    </source>
</evidence>
<dbReference type="AlphaFoldDB" id="A0A2S6HI35"/>